<proteinExistence type="predicted"/>
<sequence length="627" mass="69077">MSSNSSVANAVARLCRALQAFEASSKALQLQPLSGREWYEVLTRKLRPQLGDESFLIAAVVGGTNIGKSVVFNHVAGFRASATSPLASGTRHPTCLAPAGFGERHDLGELFAGFEVTPWERAEDALRDDAVHRLFWRESPEMRSNLLVLDTPDIDSDARVNWDRADHVRQCADVLIAVLTQQKYNDAAVKEFFRKAAAEDKAIIVVLNQLLMPEDEAYWPLWVETFCRETGVHPEAVYLAPNDRRAAEANALPFYVREWPAGPVEASAVTTDPRSLLEDLSETRFEEVKWRALRGSVRQVVDRVDGVPGYLTEARRRCEEFRGAGELLSANKLAEIREWPVVPAAAVIGELRRWWREQREGWSRKVHGFYNAVGNSIAWPVRKLKDVLQGPAVPMLNHYREREWGAILTAVESVYDRLTVLAELGNPLLQPRLQSMLAGASRVDLIAKIREAHQSIDFEAELRTLVDSELKSFRTDSPTAYEAVRRLDAVAAAARPATSVILFVTGFGPVGHAITPVFADAAVQGVMHFAGDVAGGTVAAAVGETVLSAGAGTGAGYFEARFRQLENAFTQRRAAWLASLLQQQLLGTLPQDLQMAARVTGSQEFRELESAVAELSAAESTSRRASQ</sequence>
<reference evidence="2 3" key="1">
    <citation type="submission" date="2019-02" db="EMBL/GenBank/DDBJ databases">
        <title>Deep-cultivation of Planctomycetes and their phenomic and genomic characterization uncovers novel biology.</title>
        <authorList>
            <person name="Wiegand S."/>
            <person name="Jogler M."/>
            <person name="Boedeker C."/>
            <person name="Pinto D."/>
            <person name="Vollmers J."/>
            <person name="Rivas-Marin E."/>
            <person name="Kohn T."/>
            <person name="Peeters S.H."/>
            <person name="Heuer A."/>
            <person name="Rast P."/>
            <person name="Oberbeckmann S."/>
            <person name="Bunk B."/>
            <person name="Jeske O."/>
            <person name="Meyerdierks A."/>
            <person name="Storesund J.E."/>
            <person name="Kallscheuer N."/>
            <person name="Luecker S."/>
            <person name="Lage O.M."/>
            <person name="Pohl T."/>
            <person name="Merkel B.J."/>
            <person name="Hornburger P."/>
            <person name="Mueller R.-W."/>
            <person name="Bruemmer F."/>
            <person name="Labrenz M."/>
            <person name="Spormann A.M."/>
            <person name="Op den Camp H."/>
            <person name="Overmann J."/>
            <person name="Amann R."/>
            <person name="Jetten M.S.M."/>
            <person name="Mascher T."/>
            <person name="Medema M.H."/>
            <person name="Devos D.P."/>
            <person name="Kaster A.-K."/>
            <person name="Ovreas L."/>
            <person name="Rohde M."/>
            <person name="Galperin M.Y."/>
            <person name="Jogler C."/>
        </authorList>
    </citation>
    <scope>NUCLEOTIDE SEQUENCE [LARGE SCALE GENOMIC DNA]</scope>
    <source>
        <strain evidence="2 3">Pan44</strain>
    </source>
</reference>
<accession>A0A517SIR7</accession>
<organism evidence="2 3">
    <name type="scientific">Caulifigura coniformis</name>
    <dbReference type="NCBI Taxonomy" id="2527983"/>
    <lineage>
        <taxon>Bacteria</taxon>
        <taxon>Pseudomonadati</taxon>
        <taxon>Planctomycetota</taxon>
        <taxon>Planctomycetia</taxon>
        <taxon>Planctomycetales</taxon>
        <taxon>Planctomycetaceae</taxon>
        <taxon>Caulifigura</taxon>
    </lineage>
</organism>
<name>A0A517SIR7_9PLAN</name>
<evidence type="ECO:0000313" key="2">
    <source>
        <dbReference type="EMBL" id="QDT55989.1"/>
    </source>
</evidence>
<dbReference type="GO" id="GO:0005525">
    <property type="term" value="F:GTP binding"/>
    <property type="evidence" value="ECO:0007669"/>
    <property type="project" value="InterPro"/>
</dbReference>
<dbReference type="Gene3D" id="3.40.50.300">
    <property type="entry name" value="P-loop containing nucleotide triphosphate hydrolases"/>
    <property type="match status" value="1"/>
</dbReference>
<gene>
    <name evidence="2" type="ORF">Pan44_40380</name>
</gene>
<dbReference type="Pfam" id="PF01926">
    <property type="entry name" value="MMR_HSR1"/>
    <property type="match status" value="1"/>
</dbReference>
<dbReference type="EMBL" id="CP036271">
    <property type="protein sequence ID" value="QDT55989.1"/>
    <property type="molecule type" value="Genomic_DNA"/>
</dbReference>
<dbReference type="RefSeq" id="WP_145032643.1">
    <property type="nucleotide sequence ID" value="NZ_CP036271.1"/>
</dbReference>
<evidence type="ECO:0000313" key="3">
    <source>
        <dbReference type="Proteomes" id="UP000315700"/>
    </source>
</evidence>
<dbReference type="InterPro" id="IPR006073">
    <property type="entry name" value="GTP-bd"/>
</dbReference>
<dbReference type="AlphaFoldDB" id="A0A517SIR7"/>
<keyword evidence="3" id="KW-1185">Reference proteome</keyword>
<dbReference type="InParanoid" id="A0A517SIR7"/>
<dbReference type="SUPFAM" id="SSF52540">
    <property type="entry name" value="P-loop containing nucleoside triphosphate hydrolases"/>
    <property type="match status" value="1"/>
</dbReference>
<dbReference type="OrthoDB" id="207675at2"/>
<evidence type="ECO:0000259" key="1">
    <source>
        <dbReference type="Pfam" id="PF01926"/>
    </source>
</evidence>
<dbReference type="InterPro" id="IPR027417">
    <property type="entry name" value="P-loop_NTPase"/>
</dbReference>
<protein>
    <recommendedName>
        <fullName evidence="1">G domain-containing protein</fullName>
    </recommendedName>
</protein>
<feature type="domain" description="G" evidence="1">
    <location>
        <begin position="59"/>
        <end position="209"/>
    </location>
</feature>
<dbReference type="KEGG" id="ccos:Pan44_40380"/>
<dbReference type="Proteomes" id="UP000315700">
    <property type="component" value="Chromosome"/>
</dbReference>